<comment type="caution">
    <text evidence="3">The sequence shown here is derived from an EMBL/GenBank/DDBJ whole genome shotgun (WGS) entry which is preliminary data.</text>
</comment>
<reference evidence="3" key="2">
    <citation type="submission" date="2023-01" db="EMBL/GenBank/DDBJ databases">
        <title>Draft genome sequence of Paraferrimonas sedimenticola strain NBRC 101628.</title>
        <authorList>
            <person name="Sun Q."/>
            <person name="Mori K."/>
        </authorList>
    </citation>
    <scope>NUCLEOTIDE SEQUENCE</scope>
    <source>
        <strain evidence="3">NBRC 101628</strain>
    </source>
</reference>
<dbReference type="PANTHER" id="PTHR38690:SF1">
    <property type="entry name" value="PROTEASE"/>
    <property type="match status" value="1"/>
</dbReference>
<feature type="compositionally biased region" description="Low complexity" evidence="1">
    <location>
        <begin position="1283"/>
        <end position="1300"/>
    </location>
</feature>
<name>A0AA37RZ02_9GAMM</name>
<dbReference type="Proteomes" id="UP001161422">
    <property type="component" value="Unassembled WGS sequence"/>
</dbReference>
<accession>A0AA37RZ02</accession>
<keyword evidence="4" id="KW-1185">Reference proteome</keyword>
<dbReference type="PANTHER" id="PTHR38690">
    <property type="entry name" value="PROTEASE-RELATED"/>
    <property type="match status" value="1"/>
</dbReference>
<evidence type="ECO:0000256" key="1">
    <source>
        <dbReference type="SAM" id="MobiDB-lite"/>
    </source>
</evidence>
<evidence type="ECO:0000259" key="2">
    <source>
        <dbReference type="Pfam" id="PF13116"/>
    </source>
</evidence>
<reference evidence="3" key="1">
    <citation type="journal article" date="2014" name="Int. J. Syst. Evol. Microbiol.">
        <title>Complete genome sequence of Corynebacterium casei LMG S-19264T (=DSM 44701T), isolated from a smear-ripened cheese.</title>
        <authorList>
            <consortium name="US DOE Joint Genome Institute (JGI-PGF)"/>
            <person name="Walter F."/>
            <person name="Albersmeier A."/>
            <person name="Kalinowski J."/>
            <person name="Ruckert C."/>
        </authorList>
    </citation>
    <scope>NUCLEOTIDE SEQUENCE</scope>
    <source>
        <strain evidence="3">NBRC 101628</strain>
    </source>
</reference>
<dbReference type="RefSeq" id="WP_095504787.1">
    <property type="nucleotide sequence ID" value="NZ_BSNC01000006.1"/>
</dbReference>
<evidence type="ECO:0000313" key="4">
    <source>
        <dbReference type="Proteomes" id="UP001161422"/>
    </source>
</evidence>
<dbReference type="Pfam" id="PF13116">
    <property type="entry name" value="YhdP"/>
    <property type="match status" value="1"/>
</dbReference>
<protein>
    <submittedName>
        <fullName evidence="3">DUF3971 domain-containing protein</fullName>
    </submittedName>
</protein>
<feature type="region of interest" description="Disordered" evidence="1">
    <location>
        <begin position="1268"/>
        <end position="1335"/>
    </location>
</feature>
<evidence type="ECO:0000313" key="3">
    <source>
        <dbReference type="EMBL" id="GLP97367.1"/>
    </source>
</evidence>
<proteinExistence type="predicted"/>
<dbReference type="InterPro" id="IPR011836">
    <property type="entry name" value="YhdP"/>
</dbReference>
<dbReference type="InterPro" id="IPR025263">
    <property type="entry name" value="YhdP_central"/>
</dbReference>
<gene>
    <name evidence="3" type="ORF">GCM10007895_26740</name>
</gene>
<sequence>MKGSWLNTLYRRCGATLAVVLVLFALAVSLVRGLLPQLDQLRANVEEYVDEQYQVDIRLGRIEAAWAAYGPELTLNDVEVPKQPGVPVSLSAEKMRFKLDFWQTLLKASPQIEEVAFDGVDVVLDLGAMRSPETSGNSDWLYELLLERLERYSITRAQVTLLHPNWQSEPIYLNEFRFVNQGQHHRGSGYLALDATDQYDEQLELSVQLRGSGYQPDKLKGQFYVAADNLDLGGWHPGQLQKQLQLSGVLNFELWSRFANRQFQTAMLEFTPSELAWNVGDSPQHFELNSGVLQWLPRDDGWQVTSRDFEMSSNGEAWQNFGVFLHTDFNGVQIYVDELELSQLQPFIALTPSVKLDNIKQWQDLNLTGLVKGLKLQHSAKGWSFGAKAEGLSWNQSDSIPGVDGLAVELAGRPTQIAAHLPKQLVNFAMDSQFSDPLKLNIDPSWLVYHAQGESASQILIPKIKLDTGNLGLDGRAAIAIAEGESPVLSLLAGAEIRDVSEIGRLFPRGAMGEDLSEYLEEALEKGNVRDAKVVWQGPLNRFPYDENDGSFQAEFVLDKGRFKFQPDWPAVTDLTLDALFEDARMDLWVQKGKLKSVNAKGAYVGIPRLQPKSRLKVEADLSAPGWQVTEVMTESALADSVGATLEIVEIQGDLSANLDLDIALYPNGNTLAQGVVSLDKIPLYVHTPGIQLTEMSGQVSFANDKVEAKTLQGKLYGQPVNLDVVSESMNQGYGVGIDLSGLWALEELPSELDNPLRDYYDGLLDWRGKLKMVFDDGGFRIQAQVRSDLEQVSLALPGKLAKTPEQKRPMRAELVGDNKQLFLGVKYDKQAEFWAGFDSETGAKIAHYDTMIGRLFKPGDKVRRDQGSISLNLEQANFDDWLPIIQSFIDSRTEYGQESLEQGQVALEQASAERTNIFPQLARVEGKFEQFELWGVPFTDLNLMAEPNREFWQVLARSPEVDAGLTFYPNWSTQGLKLVASRLYLTPSDEDSSQPSEVDSQTLAANLPPLAIDIDDFQLGGFKLGHLVLQGSPGDKGYQIQTLQLDDEFSELRGKGWWYHVDNDITEIEFSVNSKRFDKLTDALDFDPGVKESPLKTQAKLQWNGGPFNPDIASLSGDLNFELGKGHLTQVSDKGARIFSLFSLDSLVRKLSLDFSDVFGKGFYYNKFSGDLTFANGVVDTQNSVMDGGAGVLKVKGYTNLVNEKIDYDVRFSPHITSSVPTVVLLTTNAWNLGIGAFAISKVLEPVIEVISEIRFTLTGTISEPLVNETGRESKEIEVPQELLPEAAGGTEAGAPTSATDKESQNASPPSADAIEPASEPKPQNPVAGASEKG</sequence>
<dbReference type="EMBL" id="BSNC01000006">
    <property type="protein sequence ID" value="GLP97367.1"/>
    <property type="molecule type" value="Genomic_DNA"/>
</dbReference>
<organism evidence="3 4">
    <name type="scientific">Paraferrimonas sedimenticola</name>
    <dbReference type="NCBI Taxonomy" id="375674"/>
    <lineage>
        <taxon>Bacteria</taxon>
        <taxon>Pseudomonadati</taxon>
        <taxon>Pseudomonadota</taxon>
        <taxon>Gammaproteobacteria</taxon>
        <taxon>Alteromonadales</taxon>
        <taxon>Ferrimonadaceae</taxon>
        <taxon>Paraferrimonas</taxon>
    </lineage>
</organism>
<feature type="domain" description="YhdP central" evidence="2">
    <location>
        <begin position="1"/>
        <end position="1268"/>
    </location>
</feature>
<dbReference type="NCBIfam" id="TIGR02099">
    <property type="entry name" value="YhdP family protein"/>
    <property type="match status" value="1"/>
</dbReference>